<proteinExistence type="predicted"/>
<dbReference type="PANTHER" id="PTHR32361">
    <property type="entry name" value="FERRIC/CUPRIC REDUCTASE TRANSMEMBRANE COMPONENT"/>
    <property type="match status" value="1"/>
</dbReference>
<dbReference type="GO" id="GO:0000293">
    <property type="term" value="F:ferric-chelate reductase activity"/>
    <property type="evidence" value="ECO:0007669"/>
    <property type="project" value="TreeGrafter"/>
</dbReference>
<dbReference type="OrthoDB" id="167398at2759"/>
<dbReference type="SUPFAM" id="SSF52343">
    <property type="entry name" value="Ferredoxin reductase-like, C-terminal NADP-linked domain"/>
    <property type="match status" value="1"/>
</dbReference>
<evidence type="ECO:0000256" key="2">
    <source>
        <dbReference type="ARBA" id="ARBA00022448"/>
    </source>
</evidence>
<feature type="transmembrane region" description="Helical" evidence="7">
    <location>
        <begin position="132"/>
        <end position="150"/>
    </location>
</feature>
<feature type="transmembrane region" description="Helical" evidence="7">
    <location>
        <begin position="103"/>
        <end position="125"/>
    </location>
</feature>
<name>A0A9W7GPA1_9STRA</name>
<evidence type="ECO:0000256" key="4">
    <source>
        <dbReference type="ARBA" id="ARBA00022989"/>
    </source>
</evidence>
<dbReference type="InterPro" id="IPR013121">
    <property type="entry name" value="Fe_red_NAD-bd_6"/>
</dbReference>
<evidence type="ECO:0000259" key="9">
    <source>
        <dbReference type="Pfam" id="PF08030"/>
    </source>
</evidence>
<keyword evidence="6 7" id="KW-0472">Membrane</keyword>
<dbReference type="Gene3D" id="3.40.50.80">
    <property type="entry name" value="Nucleotide-binding domain of ferredoxin-NADP reductase (FNR) module"/>
    <property type="match status" value="1"/>
</dbReference>
<evidence type="ECO:0000313" key="10">
    <source>
        <dbReference type="EMBL" id="GMI47537.1"/>
    </source>
</evidence>
<keyword evidence="4 7" id="KW-1133">Transmembrane helix</keyword>
<comment type="caution">
    <text evidence="10">The sequence shown here is derived from an EMBL/GenBank/DDBJ whole genome shotgun (WGS) entry which is preliminary data.</text>
</comment>
<feature type="transmembrane region" description="Helical" evidence="7">
    <location>
        <begin position="404"/>
        <end position="423"/>
    </location>
</feature>
<feature type="transmembrane region" description="Helical" evidence="7">
    <location>
        <begin position="62"/>
        <end position="83"/>
    </location>
</feature>
<dbReference type="InterPro" id="IPR013130">
    <property type="entry name" value="Fe3_Rdtase_TM_dom"/>
</dbReference>
<gene>
    <name evidence="10" type="ORF">TrCOL_g2141</name>
</gene>
<dbReference type="GO" id="GO:0015677">
    <property type="term" value="P:copper ion import"/>
    <property type="evidence" value="ECO:0007669"/>
    <property type="project" value="TreeGrafter"/>
</dbReference>
<evidence type="ECO:0000259" key="8">
    <source>
        <dbReference type="Pfam" id="PF01794"/>
    </source>
</evidence>
<evidence type="ECO:0000256" key="7">
    <source>
        <dbReference type="SAM" id="Phobius"/>
    </source>
</evidence>
<evidence type="ECO:0000256" key="5">
    <source>
        <dbReference type="ARBA" id="ARBA00023002"/>
    </source>
</evidence>
<organism evidence="10 11">
    <name type="scientific">Triparma columacea</name>
    <dbReference type="NCBI Taxonomy" id="722753"/>
    <lineage>
        <taxon>Eukaryota</taxon>
        <taxon>Sar</taxon>
        <taxon>Stramenopiles</taxon>
        <taxon>Ochrophyta</taxon>
        <taxon>Bolidophyceae</taxon>
        <taxon>Parmales</taxon>
        <taxon>Triparmaceae</taxon>
        <taxon>Triparma</taxon>
    </lineage>
</organism>
<comment type="subcellular location">
    <subcellularLocation>
        <location evidence="1">Membrane</location>
        <topology evidence="1">Multi-pass membrane protein</topology>
    </subcellularLocation>
</comment>
<reference evidence="11" key="1">
    <citation type="journal article" date="2023" name="Commun. Biol.">
        <title>Genome analysis of Parmales, the sister group of diatoms, reveals the evolutionary specialization of diatoms from phago-mixotrophs to photoautotrophs.</title>
        <authorList>
            <person name="Ban H."/>
            <person name="Sato S."/>
            <person name="Yoshikawa S."/>
            <person name="Yamada K."/>
            <person name="Nakamura Y."/>
            <person name="Ichinomiya M."/>
            <person name="Sato N."/>
            <person name="Blanc-Mathieu R."/>
            <person name="Endo H."/>
            <person name="Kuwata A."/>
            <person name="Ogata H."/>
        </authorList>
    </citation>
    <scope>NUCLEOTIDE SEQUENCE [LARGE SCALE GENOMIC DNA]</scope>
</reference>
<feature type="transmembrane region" description="Helical" evidence="7">
    <location>
        <begin position="156"/>
        <end position="172"/>
    </location>
</feature>
<dbReference type="PANTHER" id="PTHR32361:SF9">
    <property type="entry name" value="FERRIC REDUCTASE TRANSMEMBRANE COMPONENT 3-RELATED"/>
    <property type="match status" value="1"/>
</dbReference>
<accession>A0A9W7GPA1</accession>
<dbReference type="CDD" id="cd06186">
    <property type="entry name" value="NOX_Duox_like_FAD_NADP"/>
    <property type="match status" value="1"/>
</dbReference>
<keyword evidence="3 7" id="KW-0812">Transmembrane</keyword>
<evidence type="ECO:0000256" key="3">
    <source>
        <dbReference type="ARBA" id="ARBA00022692"/>
    </source>
</evidence>
<feature type="domain" description="Ferric reductase NAD binding" evidence="9">
    <location>
        <begin position="476"/>
        <end position="553"/>
    </location>
</feature>
<evidence type="ECO:0000313" key="11">
    <source>
        <dbReference type="Proteomes" id="UP001165065"/>
    </source>
</evidence>
<feature type="domain" description="Ferric oxidoreductase" evidence="8">
    <location>
        <begin position="25"/>
        <end position="149"/>
    </location>
</feature>
<sequence length="576" mass="62833">MARNGEDCQSWSVLLDAVGLITCRLARMDIGLTLLLSARGWLYGFTGGWLADPESIPLHRFVGWWAIGQSAVHSVCYLILYMVQGGWSGLLENCFPTPLPHTLGLINFFGVAAFVVSIPISIYSLPMVRKRVYHIFQLTHLPLAILFMVTSCLHDFQILYFTIPGIVNWYVGRKKGETLPASAKLLKGTSGPWVELSIDCSSISSSYMNSSAPRGQWASIRVAALGREFHPLSVVSSSRIDGSTYLSALVSTKAGNWSKALSKLADFEGHGSFLEVEVDGVHPVGGGDWSFRGSMQENDNDNDADLGQPAILLIAGGTGVYGWLQGLATSVASGRRCVHLIWCVAQEPDYEALSERLPVNQDIRVTVYVTRGGVSGAQSLLGNGGDLVGKFVTKRREREGMASLAFQILLATLAPMAVGRWVWEEWMASRVGKANSTLHYAITQRLLPIILIAFTMKLVFIAFTTMPTSANNVNATSPDDESEESSLTERMATDKIKYAAEKSTSSYHHEMQFGRPNIADVITKEIEEARTIGRTSLVVAACGPNALVSAARSAFVEVVSKNKGFEMQFTGSESQW</sequence>
<protein>
    <submittedName>
        <fullName evidence="10">Uncharacterized protein</fullName>
    </submittedName>
</protein>
<dbReference type="EMBL" id="BRYA01000350">
    <property type="protein sequence ID" value="GMI47537.1"/>
    <property type="molecule type" value="Genomic_DNA"/>
</dbReference>
<dbReference type="InterPro" id="IPR051410">
    <property type="entry name" value="Ferric/Cupric_Reductase"/>
</dbReference>
<keyword evidence="5" id="KW-0560">Oxidoreductase</keyword>
<dbReference type="GO" id="GO:0006826">
    <property type="term" value="P:iron ion transport"/>
    <property type="evidence" value="ECO:0007669"/>
    <property type="project" value="TreeGrafter"/>
</dbReference>
<dbReference type="AlphaFoldDB" id="A0A9W7GPA1"/>
<dbReference type="GO" id="GO:0005886">
    <property type="term" value="C:plasma membrane"/>
    <property type="evidence" value="ECO:0007669"/>
    <property type="project" value="TreeGrafter"/>
</dbReference>
<keyword evidence="11" id="KW-1185">Reference proteome</keyword>
<dbReference type="Pfam" id="PF08030">
    <property type="entry name" value="NAD_binding_6"/>
    <property type="match status" value="1"/>
</dbReference>
<feature type="transmembrane region" description="Helical" evidence="7">
    <location>
        <begin position="443"/>
        <end position="463"/>
    </location>
</feature>
<dbReference type="InterPro" id="IPR039261">
    <property type="entry name" value="FNR_nucleotide-bd"/>
</dbReference>
<dbReference type="Proteomes" id="UP001165065">
    <property type="component" value="Unassembled WGS sequence"/>
</dbReference>
<keyword evidence="2" id="KW-0813">Transport</keyword>
<dbReference type="Pfam" id="PF01794">
    <property type="entry name" value="Ferric_reduct"/>
    <property type="match status" value="1"/>
</dbReference>
<dbReference type="GO" id="GO:0006879">
    <property type="term" value="P:intracellular iron ion homeostasis"/>
    <property type="evidence" value="ECO:0007669"/>
    <property type="project" value="TreeGrafter"/>
</dbReference>
<evidence type="ECO:0000256" key="1">
    <source>
        <dbReference type="ARBA" id="ARBA00004141"/>
    </source>
</evidence>
<evidence type="ECO:0000256" key="6">
    <source>
        <dbReference type="ARBA" id="ARBA00023136"/>
    </source>
</evidence>